<dbReference type="PANTHER" id="PTHR33112:SF12">
    <property type="entry name" value="HETEROKARYON INCOMPATIBILITY DOMAIN-CONTAINING PROTEIN"/>
    <property type="match status" value="1"/>
</dbReference>
<accession>A0A430MA78</accession>
<comment type="caution">
    <text evidence="2">The sequence shown here is derived from an EMBL/GenBank/DDBJ whole genome shotgun (WGS) entry which is preliminary data.</text>
</comment>
<evidence type="ECO:0000313" key="3">
    <source>
        <dbReference type="Proteomes" id="UP000287124"/>
    </source>
</evidence>
<protein>
    <recommendedName>
        <fullName evidence="1">Heterokaryon incompatibility domain-containing protein</fullName>
    </recommendedName>
</protein>
<dbReference type="Proteomes" id="UP000287124">
    <property type="component" value="Unassembled WGS sequence"/>
</dbReference>
<sequence>MATGEIDVAVAQCTEFCQALRGIGASDGKVPSHEELKSVLDIDGDDYLLGTLDEIQQRDSCPFCQTITKALNEEAIVSAPKGPGFEAPQAEQVRITIRPGEHCLRLSHSSRYGIRILFVGDDANSFELEQGPYVARVVKEGQVPTSLVRSWLRQCEEKHGDSCFHLPLFLRDIEFTPVPSHVMPSKVKDIEYKTLSINEEKTSNFRLIDLESKCVRYMPLGTRYVTLSYVRGRAPVFKLLQSNLDFLQTPGSLDTIVSELPQIITDAMELVRSLGERYLWVDTLCLVQDHPRDMKGGIEIMSSILRGSHFAVVVAAGTDVQSGIPGVRPGSRQPSQHIAQLNPKMKIAVTHSMYWHLQNSAYNQQGCTLQELVLPRRTLIFINDQVYFRCTQANWCEETAADLQARWVDPDDDSILRIPSPGAGNLEAWDAYQKLCEDYSDRRLEHDGDALRALSGILRQLGGELTSWYADGLPANYLNSALLFLSTDGQLRRRPGFASYSWAGWSGPITWAPETRQGPDHDGQATERLFDWIQKRTFIQWYVWTRNGMVNEVDNIDEYDKPSRIKRFADQYAHALTDETVEFLKQSRYLQDSFIFAKHSAWSLAFPLPCFTEGKRYGQEIGGGGIYSDDVINSQAEVDRWAYNIKHDLVWLALVAWVTYRASKARDCRARELSGPTTVRREGDELDYEFRDRPASEIREIVADNGDDDEPLDARVRNAKRAIESIREENKGPVPKLPTFPIYPVILFKALSIRLITGPRPPLEPKQDPSSKALPRHKRPLQWVKGSPLFSSDGDLAGSLHVDNIASHTAGVEVECLIIAYSKEPIAGSVLPKSQIPVGDDDDWNLFWIMHVVEKDGIYERRGVGQVLDSVLAKGCVRSEGKVILLG</sequence>
<organism evidence="2 3">
    <name type="scientific">Fusarium euwallaceae</name>
    <dbReference type="NCBI Taxonomy" id="1147111"/>
    <lineage>
        <taxon>Eukaryota</taxon>
        <taxon>Fungi</taxon>
        <taxon>Dikarya</taxon>
        <taxon>Ascomycota</taxon>
        <taxon>Pezizomycotina</taxon>
        <taxon>Sordariomycetes</taxon>
        <taxon>Hypocreomycetidae</taxon>
        <taxon>Hypocreales</taxon>
        <taxon>Nectriaceae</taxon>
        <taxon>Fusarium</taxon>
        <taxon>Fusarium solani species complex</taxon>
    </lineage>
</organism>
<dbReference type="PANTHER" id="PTHR33112">
    <property type="entry name" value="DOMAIN PROTEIN, PUTATIVE-RELATED"/>
    <property type="match status" value="1"/>
</dbReference>
<dbReference type="EMBL" id="MIKF01000004">
    <property type="protein sequence ID" value="RTE84869.1"/>
    <property type="molecule type" value="Genomic_DNA"/>
</dbReference>
<dbReference type="Pfam" id="PF06985">
    <property type="entry name" value="HET"/>
    <property type="match status" value="1"/>
</dbReference>
<evidence type="ECO:0000259" key="1">
    <source>
        <dbReference type="Pfam" id="PF06985"/>
    </source>
</evidence>
<dbReference type="AlphaFoldDB" id="A0A430MA78"/>
<gene>
    <name evidence="2" type="ORF">BHE90_000545</name>
</gene>
<feature type="domain" description="Heterokaryon incompatibility" evidence="1">
    <location>
        <begin position="224"/>
        <end position="371"/>
    </location>
</feature>
<name>A0A430MA78_9HYPO</name>
<reference evidence="2 3" key="1">
    <citation type="submission" date="2017-06" db="EMBL/GenBank/DDBJ databases">
        <title>Comparative genomic analysis of Ambrosia Fusariam Clade fungi.</title>
        <authorList>
            <person name="Stajich J.E."/>
            <person name="Carrillo J."/>
            <person name="Kijimoto T."/>
            <person name="Eskalen A."/>
            <person name="O'Donnell K."/>
            <person name="Kasson M."/>
        </authorList>
    </citation>
    <scope>NUCLEOTIDE SEQUENCE [LARGE SCALE GENOMIC DNA]</scope>
    <source>
        <strain evidence="2 3">UCR1854</strain>
    </source>
</reference>
<keyword evidence="3" id="KW-1185">Reference proteome</keyword>
<dbReference type="InterPro" id="IPR010730">
    <property type="entry name" value="HET"/>
</dbReference>
<evidence type="ECO:0000313" key="2">
    <source>
        <dbReference type="EMBL" id="RTE84869.1"/>
    </source>
</evidence>
<proteinExistence type="predicted"/>